<feature type="compositionally biased region" description="Polar residues" evidence="1">
    <location>
        <begin position="315"/>
        <end position="337"/>
    </location>
</feature>
<feature type="region of interest" description="Disordered" evidence="1">
    <location>
        <begin position="363"/>
        <end position="382"/>
    </location>
</feature>
<dbReference type="AlphaFoldDB" id="A0AAD4DPA8"/>
<feature type="region of interest" description="Disordered" evidence="1">
    <location>
        <begin position="284"/>
        <end position="353"/>
    </location>
</feature>
<accession>A0AAD4DPA8</accession>
<evidence type="ECO:0000313" key="2">
    <source>
        <dbReference type="EMBL" id="KAG1881332.1"/>
    </source>
</evidence>
<sequence>MNPNVHIFIDEGRIFTSLNASSPPALIPPIPRPWNSYLESDSSPDNIKDVLTTQWAYETRPWFPLIPENPVFDGAIFGCLNHSFYSLPIEPTSDGRYTLRGDVRRAWENLEQKLLWCQTCLAQNMPFPWYGQPPRTPADYGYTRSHVDAKLAKKVALRSRDAFLGIAALCTYFIMHRLESPTNSPSKWTSVLTKDPQCSIPPAWVVELSRTFVGDFTSAVPRTGTIINSAHSLGWDSDVHMFERFNVPTWVYWPPDGVVGKRWKNHAPCAEAIAVATEKSLWGDQSDANPWGAQFDGNPWGSLTDGDPWAAQANDPGSLQLNDPQPVSNADTQSPPDSSFFPKPEAGSGQRPGEDWQQFFARQAAQHKEKEEKETPSQRSARLNRIEMVGQKLPGRSSKVKVFEWEPQDEHNGFLLRKAVTKANIEGVWGNYNRFTRIYNSFANQWDLCLALNPDSEPDGDDREDDDDIMPPLPIRGPSNVPPPAPSSFSHDIYRYFGQDVSLSSRHTGIEGLVPVLHHHFGYRLNAPTSAPLYGSIRLEAWIKKMTWDHVRKLLGDSTTETGMIAEPQRNSITYYISYLVNLKDTELDTIPPDVWDLGPHPSLPIVHAHIRVSYADLSQRRFYIIEPRQSPTLVVWTLAVPDPITAVMCLRRNWGSDMREIALALLKRGMSFKTLQRMAVAPTLRRPLTELRTYTLGHRAPPFRAVYADYAVYEQLRHEFMNRPRARAAFLHGGLVWRLALHSLGFDHLPSVLDGISTEAVPFGHLLFWNGQTYYDDGLSDQEIDFICGTYYIEKPQSTDVVSWWPRPNAWDASGLNLGFWSARCEDWFQKRLDNIREGVSRARHSSTSDANGPMTSTQWKRSLKFNPGTNKLMQNMSAACYDHMSRASVWTDT</sequence>
<keyword evidence="4" id="KW-1185">Reference proteome</keyword>
<dbReference type="Proteomes" id="UP001195769">
    <property type="component" value="Unassembled WGS sequence"/>
</dbReference>
<dbReference type="GeneID" id="64663075"/>
<feature type="compositionally biased region" description="Acidic residues" evidence="1">
    <location>
        <begin position="456"/>
        <end position="469"/>
    </location>
</feature>
<feature type="compositionally biased region" description="Basic and acidic residues" evidence="1">
    <location>
        <begin position="366"/>
        <end position="376"/>
    </location>
</feature>
<dbReference type="EMBL" id="JABBWK010000643">
    <property type="protein sequence ID" value="KAG1881332.1"/>
    <property type="molecule type" value="Genomic_DNA"/>
</dbReference>
<feature type="compositionally biased region" description="Pro residues" evidence="1">
    <location>
        <begin position="471"/>
        <end position="484"/>
    </location>
</feature>
<evidence type="ECO:0000313" key="3">
    <source>
        <dbReference type="EMBL" id="KAG1887554.1"/>
    </source>
</evidence>
<dbReference type="EMBL" id="JABBWK010000195">
    <property type="protein sequence ID" value="KAG1887554.1"/>
    <property type="molecule type" value="Genomic_DNA"/>
</dbReference>
<protein>
    <submittedName>
        <fullName evidence="3">Uncharacterized protein</fullName>
    </submittedName>
</protein>
<feature type="region of interest" description="Disordered" evidence="1">
    <location>
        <begin position="842"/>
        <end position="861"/>
    </location>
</feature>
<feature type="compositionally biased region" description="Polar residues" evidence="1">
    <location>
        <begin position="847"/>
        <end position="861"/>
    </location>
</feature>
<gene>
    <name evidence="3" type="ORF">F5891DRAFT_1199601</name>
    <name evidence="2" type="ORF">F5891DRAFT_1204181</name>
</gene>
<proteinExistence type="predicted"/>
<feature type="region of interest" description="Disordered" evidence="1">
    <location>
        <begin position="453"/>
        <end position="484"/>
    </location>
</feature>
<evidence type="ECO:0000256" key="1">
    <source>
        <dbReference type="SAM" id="MobiDB-lite"/>
    </source>
</evidence>
<name>A0AAD4DPA8_9AGAM</name>
<dbReference type="RefSeq" id="XP_041216958.1">
    <property type="nucleotide sequence ID" value="XM_041368777.1"/>
</dbReference>
<comment type="caution">
    <text evidence="3">The sequence shown here is derived from an EMBL/GenBank/DDBJ whole genome shotgun (WGS) entry which is preliminary data.</text>
</comment>
<reference evidence="3" key="1">
    <citation type="journal article" date="2020" name="New Phytol.">
        <title>Comparative genomics reveals dynamic genome evolution in host specialist ectomycorrhizal fungi.</title>
        <authorList>
            <person name="Lofgren L.A."/>
            <person name="Nguyen N.H."/>
            <person name="Vilgalys R."/>
            <person name="Ruytinx J."/>
            <person name="Liao H.L."/>
            <person name="Branco S."/>
            <person name="Kuo A."/>
            <person name="LaButti K."/>
            <person name="Lipzen A."/>
            <person name="Andreopoulos W."/>
            <person name="Pangilinan J."/>
            <person name="Riley R."/>
            <person name="Hundley H."/>
            <person name="Na H."/>
            <person name="Barry K."/>
            <person name="Grigoriev I.V."/>
            <person name="Stajich J.E."/>
            <person name="Kennedy P.G."/>
        </authorList>
    </citation>
    <scope>NUCLEOTIDE SEQUENCE</scope>
    <source>
        <strain evidence="3">FC203</strain>
    </source>
</reference>
<organism evidence="3 4">
    <name type="scientific">Suillus fuscotomentosus</name>
    <dbReference type="NCBI Taxonomy" id="1912939"/>
    <lineage>
        <taxon>Eukaryota</taxon>
        <taxon>Fungi</taxon>
        <taxon>Dikarya</taxon>
        <taxon>Basidiomycota</taxon>
        <taxon>Agaricomycotina</taxon>
        <taxon>Agaricomycetes</taxon>
        <taxon>Agaricomycetidae</taxon>
        <taxon>Boletales</taxon>
        <taxon>Suillineae</taxon>
        <taxon>Suillaceae</taxon>
        <taxon>Suillus</taxon>
    </lineage>
</organism>
<evidence type="ECO:0000313" key="4">
    <source>
        <dbReference type="Proteomes" id="UP001195769"/>
    </source>
</evidence>